<dbReference type="InterPro" id="IPR006311">
    <property type="entry name" value="TAT_signal"/>
</dbReference>
<dbReference type="InterPro" id="IPR005064">
    <property type="entry name" value="BUG"/>
</dbReference>
<gene>
    <name evidence="2" type="ORF">SAMN04489708_10423</name>
</gene>
<dbReference type="PROSITE" id="PS51318">
    <property type="entry name" value="TAT"/>
    <property type="match status" value="1"/>
</dbReference>
<dbReference type="PANTHER" id="PTHR42928:SF5">
    <property type="entry name" value="BLR1237 PROTEIN"/>
    <property type="match status" value="1"/>
</dbReference>
<evidence type="ECO:0000256" key="1">
    <source>
        <dbReference type="ARBA" id="ARBA00006987"/>
    </source>
</evidence>
<dbReference type="CDD" id="cd13578">
    <property type="entry name" value="PBP2_Bug27"/>
    <property type="match status" value="1"/>
</dbReference>
<dbReference type="OrthoDB" id="8678477at2"/>
<dbReference type="PANTHER" id="PTHR42928">
    <property type="entry name" value="TRICARBOXYLATE-BINDING PROTEIN"/>
    <property type="match status" value="1"/>
</dbReference>
<comment type="similarity">
    <text evidence="1">Belongs to the UPF0065 (bug) family.</text>
</comment>
<dbReference type="Proteomes" id="UP000199317">
    <property type="component" value="Unassembled WGS sequence"/>
</dbReference>
<dbReference type="Gene3D" id="3.40.190.150">
    <property type="entry name" value="Bordetella uptake gene, domain 1"/>
    <property type="match status" value="1"/>
</dbReference>
<reference evidence="3" key="1">
    <citation type="submission" date="2016-10" db="EMBL/GenBank/DDBJ databases">
        <authorList>
            <person name="Varghese N."/>
            <person name="Submissions S."/>
        </authorList>
    </citation>
    <scope>NUCLEOTIDE SEQUENCE [LARGE SCALE GENOMIC DNA]</scope>
    <source>
        <strain evidence="3">DSM 17101</strain>
    </source>
</reference>
<dbReference type="InterPro" id="IPR042100">
    <property type="entry name" value="Bug_dom1"/>
</dbReference>
<organism evidence="2 3">
    <name type="scientific">Paracidovorax cattleyae</name>
    <dbReference type="NCBI Taxonomy" id="80868"/>
    <lineage>
        <taxon>Bacteria</taxon>
        <taxon>Pseudomonadati</taxon>
        <taxon>Pseudomonadota</taxon>
        <taxon>Betaproteobacteria</taxon>
        <taxon>Burkholderiales</taxon>
        <taxon>Comamonadaceae</taxon>
        <taxon>Paracidovorax</taxon>
    </lineage>
</organism>
<dbReference type="PIRSF" id="PIRSF017082">
    <property type="entry name" value="YflP"/>
    <property type="match status" value="1"/>
</dbReference>
<proteinExistence type="inferred from homology"/>
<dbReference type="Pfam" id="PF03401">
    <property type="entry name" value="TctC"/>
    <property type="match status" value="1"/>
</dbReference>
<keyword evidence="2" id="KW-0675">Receptor</keyword>
<evidence type="ECO:0000313" key="3">
    <source>
        <dbReference type="Proteomes" id="UP000199317"/>
    </source>
</evidence>
<dbReference type="EMBL" id="FNJL01000004">
    <property type="protein sequence ID" value="SDO82491.1"/>
    <property type="molecule type" value="Genomic_DNA"/>
</dbReference>
<dbReference type="AlphaFoldDB" id="A0A1H0MQ13"/>
<protein>
    <submittedName>
        <fullName evidence="2">Tripartite-type tricarboxylate transporter, receptor component TctC</fullName>
    </submittedName>
</protein>
<accession>A0A1H0MQ13</accession>
<dbReference type="RefSeq" id="WP_092832526.1">
    <property type="nucleotide sequence ID" value="NZ_FNJL01000004.1"/>
</dbReference>
<sequence>MTDSSLPPAGPVPAGRLSRRGIVLGAAAGALCAPWGASRAAPVAGGRPVTLVVSYPAGGGADLMARIIAPRLGEALGQGVVVDNKPGASGQIAGAFVARSAPDGATLLVDASSFAVNPSLYPKMAYDSDKAFTPLAVLATFPNVLVCSADFPARTVLDVVRMARERPGDIAYASSGNGSAQHLAGALFEQRAGVKLSHVPYRGGGPAMNDVMGGQVPLFFANVASALGHIQSGKLRALAVTAPVRARSLPTVPTMAEVGVPQYEVLEWNPVLAPAGLPADTRGTLVGAIRKALADPEVLARVRALGGDVFADASQASAGKFIQAQQAQWAQVVRERRISVG</sequence>
<dbReference type="SUPFAM" id="SSF53850">
    <property type="entry name" value="Periplasmic binding protein-like II"/>
    <property type="match status" value="1"/>
</dbReference>
<name>A0A1H0MQ13_9BURK</name>
<dbReference type="Gene3D" id="3.40.190.10">
    <property type="entry name" value="Periplasmic binding protein-like II"/>
    <property type="match status" value="1"/>
</dbReference>
<evidence type="ECO:0000313" key="2">
    <source>
        <dbReference type="EMBL" id="SDO82491.1"/>
    </source>
</evidence>
<keyword evidence="3" id="KW-1185">Reference proteome</keyword>